<keyword evidence="3" id="KW-1185">Reference proteome</keyword>
<gene>
    <name evidence="2" type="ORF">MKW98_003467</name>
</gene>
<reference evidence="2" key="1">
    <citation type="submission" date="2022-04" db="EMBL/GenBank/DDBJ databases">
        <title>A functionally conserved STORR gene fusion in Papaver species that diverged 16.8 million years ago.</title>
        <authorList>
            <person name="Catania T."/>
        </authorList>
    </citation>
    <scope>NUCLEOTIDE SEQUENCE</scope>
    <source>
        <strain evidence="2">S-188037</strain>
    </source>
</reference>
<proteinExistence type="predicted"/>
<organism evidence="2 3">
    <name type="scientific">Papaver atlanticum</name>
    <dbReference type="NCBI Taxonomy" id="357466"/>
    <lineage>
        <taxon>Eukaryota</taxon>
        <taxon>Viridiplantae</taxon>
        <taxon>Streptophyta</taxon>
        <taxon>Embryophyta</taxon>
        <taxon>Tracheophyta</taxon>
        <taxon>Spermatophyta</taxon>
        <taxon>Magnoliopsida</taxon>
        <taxon>Ranunculales</taxon>
        <taxon>Papaveraceae</taxon>
        <taxon>Papaveroideae</taxon>
        <taxon>Papaver</taxon>
    </lineage>
</organism>
<feature type="region of interest" description="Disordered" evidence="1">
    <location>
        <begin position="1"/>
        <end position="22"/>
    </location>
</feature>
<evidence type="ECO:0000313" key="2">
    <source>
        <dbReference type="EMBL" id="KAI3946904.1"/>
    </source>
</evidence>
<accession>A0AAD4XTR8</accession>
<evidence type="ECO:0000313" key="3">
    <source>
        <dbReference type="Proteomes" id="UP001202328"/>
    </source>
</evidence>
<comment type="caution">
    <text evidence="2">The sequence shown here is derived from an EMBL/GenBank/DDBJ whole genome shotgun (WGS) entry which is preliminary data.</text>
</comment>
<evidence type="ECO:0000256" key="1">
    <source>
        <dbReference type="SAM" id="MobiDB-lite"/>
    </source>
</evidence>
<dbReference type="Proteomes" id="UP001202328">
    <property type="component" value="Unassembled WGS sequence"/>
</dbReference>
<dbReference type="EMBL" id="JAJJMB010003633">
    <property type="protein sequence ID" value="KAI3946904.1"/>
    <property type="molecule type" value="Genomic_DNA"/>
</dbReference>
<feature type="compositionally biased region" description="Low complexity" evidence="1">
    <location>
        <begin position="1"/>
        <end position="18"/>
    </location>
</feature>
<sequence length="81" mass="9181">MRGQSHAGTTTSASPSTPMQDTDLETFYRRLCRRNDCLEHQVSFASLKYPELATELTLIAEDYKDTKSEEYFGLSDTSSSY</sequence>
<protein>
    <submittedName>
        <fullName evidence="2">Uncharacterized protein</fullName>
    </submittedName>
</protein>
<dbReference type="AlphaFoldDB" id="A0AAD4XTR8"/>
<name>A0AAD4XTR8_9MAGN</name>